<dbReference type="PROSITE" id="PS51387">
    <property type="entry name" value="FAD_PCMH"/>
    <property type="match status" value="1"/>
</dbReference>
<dbReference type="FunFam" id="3.30.465.10:FF:000004">
    <property type="entry name" value="Xanthine dehydrogenase/oxidase"/>
    <property type="match status" value="1"/>
</dbReference>
<dbReference type="Gene3D" id="3.30.465.10">
    <property type="match status" value="1"/>
</dbReference>
<gene>
    <name evidence="2" type="ORF">ElyMa_006496300</name>
</gene>
<dbReference type="Gene3D" id="3.30.43.10">
    <property type="entry name" value="Uridine Diphospho-n-acetylenolpyruvylglucosamine Reductase, domain 2"/>
    <property type="match status" value="1"/>
</dbReference>
<dbReference type="Proteomes" id="UP000762676">
    <property type="component" value="Unassembled WGS sequence"/>
</dbReference>
<protein>
    <submittedName>
        <fullName evidence="2">Xanthine dehydrogenase/oxidase</fullName>
    </submittedName>
</protein>
<dbReference type="InterPro" id="IPR016166">
    <property type="entry name" value="FAD-bd_PCMH"/>
</dbReference>
<dbReference type="InterPro" id="IPR002346">
    <property type="entry name" value="Mopterin_DH_FAD-bd"/>
</dbReference>
<dbReference type="FunFam" id="3.30.43.10:FF:000001">
    <property type="entry name" value="Xanthine dehydrogenase/oxidase"/>
    <property type="match status" value="1"/>
</dbReference>
<evidence type="ECO:0000259" key="1">
    <source>
        <dbReference type="PROSITE" id="PS51387"/>
    </source>
</evidence>
<reference evidence="2 3" key="1">
    <citation type="journal article" date="2021" name="Elife">
        <title>Chloroplast acquisition without the gene transfer in kleptoplastic sea slugs, Plakobranchus ocellatus.</title>
        <authorList>
            <person name="Maeda T."/>
            <person name="Takahashi S."/>
            <person name="Yoshida T."/>
            <person name="Shimamura S."/>
            <person name="Takaki Y."/>
            <person name="Nagai Y."/>
            <person name="Toyoda A."/>
            <person name="Suzuki Y."/>
            <person name="Arimoto A."/>
            <person name="Ishii H."/>
            <person name="Satoh N."/>
            <person name="Nishiyama T."/>
            <person name="Hasebe M."/>
            <person name="Maruyama T."/>
            <person name="Minagawa J."/>
            <person name="Obokata J."/>
            <person name="Shigenobu S."/>
        </authorList>
    </citation>
    <scope>NUCLEOTIDE SEQUENCE [LARGE SCALE GENOMIC DNA]</scope>
</reference>
<sequence>MWIARQLMSDKLMTEYLRFESDRCTWLRPTTLDQLLEIKQAYPECRLVTGNTEIGIEVKFQKRHFKVMVSPARVKELQEVTITDQGIRFGASVTLSDMETHLREAVDTMPEEKTRVFVGILEMLRWFAGRQIRNVASLGGNIMNASPISDLNPLLMACNADVEFAAAGHGHRTVKMDTDFFRGYKKTRMRSPEILVSITVPFSSEVFL</sequence>
<evidence type="ECO:0000313" key="2">
    <source>
        <dbReference type="EMBL" id="GFS04504.1"/>
    </source>
</evidence>
<dbReference type="EMBL" id="BMAT01013035">
    <property type="protein sequence ID" value="GFS04504.1"/>
    <property type="molecule type" value="Genomic_DNA"/>
</dbReference>
<dbReference type="Pfam" id="PF00941">
    <property type="entry name" value="FAD_binding_5"/>
    <property type="match status" value="1"/>
</dbReference>
<dbReference type="InterPro" id="IPR036318">
    <property type="entry name" value="FAD-bd_PCMH-like_sf"/>
</dbReference>
<feature type="domain" description="FAD-binding PCMH-type" evidence="1">
    <location>
        <begin position="19"/>
        <end position="205"/>
    </location>
</feature>
<dbReference type="AlphaFoldDB" id="A0AAV4I2K7"/>
<keyword evidence="3" id="KW-1185">Reference proteome</keyword>
<evidence type="ECO:0000313" key="3">
    <source>
        <dbReference type="Proteomes" id="UP000762676"/>
    </source>
</evidence>
<name>A0AAV4I2K7_9GAST</name>
<dbReference type="PANTHER" id="PTHR45444">
    <property type="entry name" value="XANTHINE DEHYDROGENASE"/>
    <property type="match status" value="1"/>
</dbReference>
<dbReference type="InterPro" id="IPR016167">
    <property type="entry name" value="FAD-bd_PCMH_sub1"/>
</dbReference>
<organism evidence="2 3">
    <name type="scientific">Elysia marginata</name>
    <dbReference type="NCBI Taxonomy" id="1093978"/>
    <lineage>
        <taxon>Eukaryota</taxon>
        <taxon>Metazoa</taxon>
        <taxon>Spiralia</taxon>
        <taxon>Lophotrochozoa</taxon>
        <taxon>Mollusca</taxon>
        <taxon>Gastropoda</taxon>
        <taxon>Heterobranchia</taxon>
        <taxon>Euthyneura</taxon>
        <taxon>Panpulmonata</taxon>
        <taxon>Sacoglossa</taxon>
        <taxon>Placobranchoidea</taxon>
        <taxon>Plakobranchidae</taxon>
        <taxon>Elysia</taxon>
    </lineage>
</organism>
<dbReference type="InterPro" id="IPR016169">
    <property type="entry name" value="FAD-bd_PCMH_sub2"/>
</dbReference>
<dbReference type="GO" id="GO:0005506">
    <property type="term" value="F:iron ion binding"/>
    <property type="evidence" value="ECO:0007669"/>
    <property type="project" value="InterPro"/>
</dbReference>
<dbReference type="GO" id="GO:0016491">
    <property type="term" value="F:oxidoreductase activity"/>
    <property type="evidence" value="ECO:0007669"/>
    <property type="project" value="InterPro"/>
</dbReference>
<comment type="caution">
    <text evidence="2">The sequence shown here is derived from an EMBL/GenBank/DDBJ whole genome shotgun (WGS) entry which is preliminary data.</text>
</comment>
<dbReference type="SUPFAM" id="SSF56176">
    <property type="entry name" value="FAD-binding/transporter-associated domain-like"/>
    <property type="match status" value="1"/>
</dbReference>
<dbReference type="InterPro" id="IPR016208">
    <property type="entry name" value="Ald_Oxase/xanthine_DH-like"/>
</dbReference>
<proteinExistence type="predicted"/>
<dbReference type="PANTHER" id="PTHR45444:SF3">
    <property type="entry name" value="XANTHINE DEHYDROGENASE"/>
    <property type="match status" value="1"/>
</dbReference>
<accession>A0AAV4I2K7</accession>
<dbReference type="GO" id="GO:0071949">
    <property type="term" value="F:FAD binding"/>
    <property type="evidence" value="ECO:0007669"/>
    <property type="project" value="InterPro"/>
</dbReference>